<evidence type="ECO:0000313" key="1">
    <source>
        <dbReference type="EMBL" id="SIS83961.1"/>
    </source>
</evidence>
<dbReference type="AlphaFoldDB" id="A0A1N7MD95"/>
<sequence length="465" mass="51992">MGLAVHTIDILLTRLLWPVPRVRLEAARALAELIKGGDRNAAERLLVWICQKKLESEVILGLNIIEAFNLGAYFAFNEVRNSVNAASHLSDWLMKANFAEADRLFRFRYAYAPPKRAELPEAVRRSFSAFNGVPQMFHSHLSHLEEQSGLPFCKRWQHEWEWLQAGEFRSQGNPSYFFQGNPEITGQLDFADRETYVSAYLRTLSFAASEWGLPHSIAEQHSRAALTLNRGLAEVAPVDRPGWSDGILLGERDPKSVASAIWAAASSSAAPGQMLAALRAVEVGETGYAVFEFDVVTGSAAALASPDEPDDCRWSYLANPARYEGGFYSSPDIGFKPKPRRLCGKAITLDVGRALVDLVPHVHLPSPHADQPRSEIACLESGIEMQAGGSPIAFWEHWYSDWEPACPRGAHNLVGYRTTVKRDCVEAFCERNSLKTAVWCSVKSGTQQYRYTEFRDRQEGFWIEI</sequence>
<evidence type="ECO:0000313" key="2">
    <source>
        <dbReference type="Proteomes" id="UP000186221"/>
    </source>
</evidence>
<keyword evidence="2" id="KW-1185">Reference proteome</keyword>
<dbReference type="RefSeq" id="WP_076484769.1">
    <property type="nucleotide sequence ID" value="NZ_FTOG01000005.1"/>
</dbReference>
<organism evidence="1 2">
    <name type="scientific">Rhodobacter aestuarii</name>
    <dbReference type="NCBI Taxonomy" id="453582"/>
    <lineage>
        <taxon>Bacteria</taxon>
        <taxon>Pseudomonadati</taxon>
        <taxon>Pseudomonadota</taxon>
        <taxon>Alphaproteobacteria</taxon>
        <taxon>Rhodobacterales</taxon>
        <taxon>Rhodobacter group</taxon>
        <taxon>Rhodobacter</taxon>
    </lineage>
</organism>
<accession>A0A1N7MD95</accession>
<gene>
    <name evidence="1" type="ORF">SAMN05421580_105273</name>
</gene>
<dbReference type="OrthoDB" id="7796388at2"/>
<proteinExistence type="predicted"/>
<dbReference type="EMBL" id="FTOG01000005">
    <property type="protein sequence ID" value="SIS83961.1"/>
    <property type="molecule type" value="Genomic_DNA"/>
</dbReference>
<dbReference type="Proteomes" id="UP000186221">
    <property type="component" value="Unassembled WGS sequence"/>
</dbReference>
<protein>
    <submittedName>
        <fullName evidence="1">Uncharacterized protein</fullName>
    </submittedName>
</protein>
<reference evidence="2" key="1">
    <citation type="submission" date="2017-01" db="EMBL/GenBank/DDBJ databases">
        <authorList>
            <person name="Varghese N."/>
            <person name="Submissions S."/>
        </authorList>
    </citation>
    <scope>NUCLEOTIDE SEQUENCE [LARGE SCALE GENOMIC DNA]</scope>
    <source>
        <strain evidence="2">DSM 19945</strain>
    </source>
</reference>
<name>A0A1N7MD95_9RHOB</name>